<dbReference type="GO" id="GO:0005886">
    <property type="term" value="C:plasma membrane"/>
    <property type="evidence" value="ECO:0007669"/>
    <property type="project" value="UniProtKB-SubCell"/>
</dbReference>
<keyword evidence="4 6" id="KW-1133">Transmembrane helix</keyword>
<evidence type="ECO:0000256" key="6">
    <source>
        <dbReference type="SAM" id="Phobius"/>
    </source>
</evidence>
<dbReference type="OrthoDB" id="7348988at2"/>
<evidence type="ECO:0000256" key="2">
    <source>
        <dbReference type="ARBA" id="ARBA00022475"/>
    </source>
</evidence>
<dbReference type="AlphaFoldDB" id="A0A1S8GR67"/>
<keyword evidence="2" id="KW-1003">Cell membrane</keyword>
<accession>A0A1S8GR67</accession>
<evidence type="ECO:0000256" key="5">
    <source>
        <dbReference type="ARBA" id="ARBA00023136"/>
    </source>
</evidence>
<dbReference type="Pfam" id="PF03706">
    <property type="entry name" value="LPG_synthase_TM"/>
    <property type="match status" value="1"/>
</dbReference>
<dbReference type="InterPro" id="IPR022791">
    <property type="entry name" value="L-PG_synthase/AglD"/>
</dbReference>
<feature type="transmembrane region" description="Helical" evidence="6">
    <location>
        <begin position="84"/>
        <end position="104"/>
    </location>
</feature>
<feature type="transmembrane region" description="Helical" evidence="6">
    <location>
        <begin position="45"/>
        <end position="63"/>
    </location>
</feature>
<dbReference type="EMBL" id="JATM01000001">
    <property type="protein sequence ID" value="OOL19530.1"/>
    <property type="molecule type" value="Genomic_DNA"/>
</dbReference>
<keyword evidence="8" id="KW-1185">Reference proteome</keyword>
<gene>
    <name evidence="7" type="ORF">AL01_00635</name>
</gene>
<feature type="transmembrane region" description="Helical" evidence="6">
    <location>
        <begin position="259"/>
        <end position="282"/>
    </location>
</feature>
<feature type="transmembrane region" description="Helical" evidence="6">
    <location>
        <begin position="288"/>
        <end position="309"/>
    </location>
</feature>
<sequence>MAATLKKILPFILSLTGVVLFCFLTLRTGIHPILASLAKIGLNGFILLVISQLAVNILLGVAWKSSIPSISFLRLTFSRFVRDAAAACLPFSQLGGMLIGIRATTAGHPRHTTDGQPISWTEGVAANIIDITTEVLGQLAFIIIALLCLVGQADAGRFIWPLTVGITLLSIGMAGFIWTQQRSGNALQALARFLSKHISADWHDALTDNSEHFQTYIESLWDQPARIGLGAALHLLGWIGSALLTWLSLILLGAHCSFLNALAIEGAVCGIMSAGFLVPGALGVQEAGYVALGHLFGISADISLSISLLRRGRDIIIGVPVLLLWQFYEFRQLRRA</sequence>
<evidence type="ECO:0000313" key="8">
    <source>
        <dbReference type="Proteomes" id="UP000200980"/>
    </source>
</evidence>
<keyword evidence="5 6" id="KW-0472">Membrane</keyword>
<feature type="transmembrane region" description="Helical" evidence="6">
    <location>
        <begin position="124"/>
        <end position="151"/>
    </location>
</feature>
<organism evidence="7 8">
    <name type="scientific">Bombella intestini</name>
    <dbReference type="NCBI Taxonomy" id="1539051"/>
    <lineage>
        <taxon>Bacteria</taxon>
        <taxon>Pseudomonadati</taxon>
        <taxon>Pseudomonadota</taxon>
        <taxon>Alphaproteobacteria</taxon>
        <taxon>Acetobacterales</taxon>
        <taxon>Acetobacteraceae</taxon>
        <taxon>Bombella</taxon>
    </lineage>
</organism>
<feature type="transmembrane region" description="Helical" evidence="6">
    <location>
        <begin position="158"/>
        <end position="178"/>
    </location>
</feature>
<name>A0A1S8GR67_9PROT</name>
<evidence type="ECO:0008006" key="9">
    <source>
        <dbReference type="Google" id="ProtNLM"/>
    </source>
</evidence>
<evidence type="ECO:0000256" key="3">
    <source>
        <dbReference type="ARBA" id="ARBA00022692"/>
    </source>
</evidence>
<comment type="subcellular location">
    <subcellularLocation>
        <location evidence="1">Cell membrane</location>
        <topology evidence="1">Multi-pass membrane protein</topology>
    </subcellularLocation>
</comment>
<dbReference type="Proteomes" id="UP000200980">
    <property type="component" value="Unassembled WGS sequence"/>
</dbReference>
<protein>
    <recommendedName>
        <fullName evidence="9">HpnL family protein</fullName>
    </recommendedName>
</protein>
<comment type="caution">
    <text evidence="7">The sequence shown here is derived from an EMBL/GenBank/DDBJ whole genome shotgun (WGS) entry which is preliminary data.</text>
</comment>
<dbReference type="NCBIfam" id="TIGR03476">
    <property type="entry name" value="HpnL"/>
    <property type="match status" value="1"/>
</dbReference>
<evidence type="ECO:0000256" key="1">
    <source>
        <dbReference type="ARBA" id="ARBA00004651"/>
    </source>
</evidence>
<keyword evidence="3 6" id="KW-0812">Transmembrane</keyword>
<dbReference type="STRING" id="1539051.AL01_00635"/>
<evidence type="ECO:0000256" key="4">
    <source>
        <dbReference type="ARBA" id="ARBA00022989"/>
    </source>
</evidence>
<proteinExistence type="predicted"/>
<reference evidence="7 8" key="1">
    <citation type="journal article" date="2016" name="PLoS ONE">
        <title>Whole-Genome Sequence Analysis of Bombella intestini LMG 28161T, a Novel Acetic Acid Bacterium Isolated from the Crop of a Red-Tailed Bumble Bee, Bombus lapidarius.</title>
        <authorList>
            <person name="Li L."/>
            <person name="Illeghems K."/>
            <person name="Van Kerrebroeck S."/>
            <person name="Borremans W."/>
            <person name="Cleenwerck I."/>
            <person name="Smagghe G."/>
            <person name="De Vuyst L."/>
            <person name="Vandamme P."/>
        </authorList>
    </citation>
    <scope>NUCLEOTIDE SEQUENCE [LARGE SCALE GENOMIC DNA]</scope>
    <source>
        <strain evidence="7 8">R-52487</strain>
    </source>
</reference>
<feature type="transmembrane region" description="Helical" evidence="6">
    <location>
        <begin position="231"/>
        <end position="252"/>
    </location>
</feature>
<evidence type="ECO:0000313" key="7">
    <source>
        <dbReference type="EMBL" id="OOL19530.1"/>
    </source>
</evidence>